<comment type="caution">
    <text evidence="1">The sequence shown here is derived from an EMBL/GenBank/DDBJ whole genome shotgun (WGS) entry which is preliminary data.</text>
</comment>
<accession>A0A811P3M2</accession>
<dbReference type="EMBL" id="CAJGYO010000006">
    <property type="protein sequence ID" value="CAD6235286.1"/>
    <property type="molecule type" value="Genomic_DNA"/>
</dbReference>
<keyword evidence="2" id="KW-1185">Reference proteome</keyword>
<protein>
    <submittedName>
        <fullName evidence="1">Uncharacterized protein</fullName>
    </submittedName>
</protein>
<evidence type="ECO:0000313" key="1">
    <source>
        <dbReference type="EMBL" id="CAD6235286.1"/>
    </source>
</evidence>
<gene>
    <name evidence="1" type="ORF">NCGR_LOCUS23546</name>
</gene>
<name>A0A811P3M2_9POAL</name>
<dbReference type="AlphaFoldDB" id="A0A811P3M2"/>
<dbReference type="Proteomes" id="UP000604825">
    <property type="component" value="Unassembled WGS sequence"/>
</dbReference>
<reference evidence="1" key="1">
    <citation type="submission" date="2020-10" db="EMBL/GenBank/DDBJ databases">
        <authorList>
            <person name="Han B."/>
            <person name="Lu T."/>
            <person name="Zhao Q."/>
            <person name="Huang X."/>
            <person name="Zhao Y."/>
        </authorList>
    </citation>
    <scope>NUCLEOTIDE SEQUENCE</scope>
</reference>
<evidence type="ECO:0000313" key="2">
    <source>
        <dbReference type="Proteomes" id="UP000604825"/>
    </source>
</evidence>
<dbReference type="OrthoDB" id="10582697at2759"/>
<sequence>MAALAAAAPPAVLRDGAATLFVTAGAYAQVRTFDVLTECRLVEKVSAFADPPSMPFHRMEHQNVHVWNGTA</sequence>
<organism evidence="1 2">
    <name type="scientific">Miscanthus lutarioriparius</name>
    <dbReference type="NCBI Taxonomy" id="422564"/>
    <lineage>
        <taxon>Eukaryota</taxon>
        <taxon>Viridiplantae</taxon>
        <taxon>Streptophyta</taxon>
        <taxon>Embryophyta</taxon>
        <taxon>Tracheophyta</taxon>
        <taxon>Spermatophyta</taxon>
        <taxon>Magnoliopsida</taxon>
        <taxon>Liliopsida</taxon>
        <taxon>Poales</taxon>
        <taxon>Poaceae</taxon>
        <taxon>PACMAD clade</taxon>
        <taxon>Panicoideae</taxon>
        <taxon>Andropogonodae</taxon>
        <taxon>Andropogoneae</taxon>
        <taxon>Saccharinae</taxon>
        <taxon>Miscanthus</taxon>
    </lineage>
</organism>
<proteinExistence type="predicted"/>